<organism evidence="2 3">
    <name type="scientific">Acrasis kona</name>
    <dbReference type="NCBI Taxonomy" id="1008807"/>
    <lineage>
        <taxon>Eukaryota</taxon>
        <taxon>Discoba</taxon>
        <taxon>Heterolobosea</taxon>
        <taxon>Tetramitia</taxon>
        <taxon>Eutetramitia</taxon>
        <taxon>Acrasidae</taxon>
        <taxon>Acrasis</taxon>
    </lineage>
</organism>
<dbReference type="GO" id="GO:0008080">
    <property type="term" value="F:N-acetyltransferase activity"/>
    <property type="evidence" value="ECO:0007669"/>
    <property type="project" value="TreeGrafter"/>
</dbReference>
<dbReference type="Pfam" id="PF00583">
    <property type="entry name" value="Acetyltransf_1"/>
    <property type="match status" value="1"/>
</dbReference>
<feature type="domain" description="N-acetyltransferase" evidence="1">
    <location>
        <begin position="5"/>
        <end position="150"/>
    </location>
</feature>
<evidence type="ECO:0000313" key="2">
    <source>
        <dbReference type="EMBL" id="KAL0487003.1"/>
    </source>
</evidence>
<reference evidence="2 3" key="1">
    <citation type="submission" date="2024-03" db="EMBL/GenBank/DDBJ databases">
        <title>The Acrasis kona genome and developmental transcriptomes reveal deep origins of eukaryotic multicellular pathways.</title>
        <authorList>
            <person name="Sheikh S."/>
            <person name="Fu C.-J."/>
            <person name="Brown M.W."/>
            <person name="Baldauf S.L."/>
        </authorList>
    </citation>
    <scope>NUCLEOTIDE SEQUENCE [LARGE SCALE GENOMIC DNA]</scope>
    <source>
        <strain evidence="2 3">ATCC MYA-3509</strain>
    </source>
</reference>
<dbReference type="PROSITE" id="PS51186">
    <property type="entry name" value="GNAT"/>
    <property type="match status" value="1"/>
</dbReference>
<evidence type="ECO:0000259" key="1">
    <source>
        <dbReference type="PROSITE" id="PS51186"/>
    </source>
</evidence>
<dbReference type="Proteomes" id="UP001431209">
    <property type="component" value="Unassembled WGS sequence"/>
</dbReference>
<dbReference type="InterPro" id="IPR000182">
    <property type="entry name" value="GNAT_dom"/>
</dbReference>
<protein>
    <recommendedName>
        <fullName evidence="1">N-acetyltransferase domain-containing protein</fullName>
    </recommendedName>
</protein>
<comment type="caution">
    <text evidence="2">The sequence shown here is derived from an EMBL/GenBank/DDBJ whole genome shotgun (WGS) entry which is preliminary data.</text>
</comment>
<proteinExistence type="predicted"/>
<gene>
    <name evidence="2" type="ORF">AKO1_001313</name>
</gene>
<dbReference type="SUPFAM" id="SSF55729">
    <property type="entry name" value="Acyl-CoA N-acyltransferases (Nat)"/>
    <property type="match status" value="1"/>
</dbReference>
<evidence type="ECO:0000313" key="3">
    <source>
        <dbReference type="Proteomes" id="UP001431209"/>
    </source>
</evidence>
<dbReference type="EMBL" id="JAOPGA020001294">
    <property type="protein sequence ID" value="KAL0487003.1"/>
    <property type="molecule type" value="Genomic_DNA"/>
</dbReference>
<accession>A0AAW2ZCB8</accession>
<name>A0AAW2ZCB8_9EUKA</name>
<dbReference type="AlphaFoldDB" id="A0AAW2ZCB8"/>
<dbReference type="InterPro" id="IPR039143">
    <property type="entry name" value="GNPNAT1-like"/>
</dbReference>
<sequence length="150" mass="17340">MSDVIIYNVENMEDMNECLDLRLLVFCKEQGFSEEIEKDEYDKPFPRPDVVHCIAKKDGRILGTCRLIKGDGYCKLGRIVTSKDARGHGIGSKLCAYGENVAKSLWDVTKMKISSQHQVRGFYEKCGYKYDEKGYYDDEGWPHCMLEKYI</sequence>
<dbReference type="Gene3D" id="3.40.630.30">
    <property type="match status" value="1"/>
</dbReference>
<dbReference type="CDD" id="cd04301">
    <property type="entry name" value="NAT_SF"/>
    <property type="match status" value="1"/>
</dbReference>
<dbReference type="PANTHER" id="PTHR13355">
    <property type="entry name" value="GLUCOSAMINE 6-PHOSPHATE N-ACETYLTRANSFERASE"/>
    <property type="match status" value="1"/>
</dbReference>
<dbReference type="InterPro" id="IPR016181">
    <property type="entry name" value="Acyl_CoA_acyltransferase"/>
</dbReference>
<dbReference type="PANTHER" id="PTHR13355:SF22">
    <property type="entry name" value="SLL0786 PROTEIN"/>
    <property type="match status" value="1"/>
</dbReference>
<keyword evidence="3" id="KW-1185">Reference proteome</keyword>